<accession>A0A0C2IRJ1</accession>
<dbReference type="InterPro" id="IPR014044">
    <property type="entry name" value="CAP_dom"/>
</dbReference>
<reference evidence="2 3" key="1">
    <citation type="journal article" date="2014" name="Genome Biol. Evol.">
        <title>The genome of the myxosporean Thelohanellus kitauei shows adaptations to nutrient acquisition within its fish host.</title>
        <authorList>
            <person name="Yang Y."/>
            <person name="Xiong J."/>
            <person name="Zhou Z."/>
            <person name="Huo F."/>
            <person name="Miao W."/>
            <person name="Ran C."/>
            <person name="Liu Y."/>
            <person name="Zhang J."/>
            <person name="Feng J."/>
            <person name="Wang M."/>
            <person name="Wang M."/>
            <person name="Wang L."/>
            <person name="Yao B."/>
        </authorList>
    </citation>
    <scope>NUCLEOTIDE SEQUENCE [LARGE SCALE GENOMIC DNA]</scope>
    <source>
        <strain evidence="2">Wuqing</strain>
    </source>
</reference>
<feature type="domain" description="SCP" evidence="1">
    <location>
        <begin position="52"/>
        <end position="100"/>
    </location>
</feature>
<dbReference type="EMBL" id="JWZT01002982">
    <property type="protein sequence ID" value="KII68054.1"/>
    <property type="molecule type" value="Genomic_DNA"/>
</dbReference>
<gene>
    <name evidence="2" type="ORF">RF11_00841</name>
</gene>
<keyword evidence="3" id="KW-1185">Reference proteome</keyword>
<organism evidence="2 3">
    <name type="scientific">Thelohanellus kitauei</name>
    <name type="common">Myxosporean</name>
    <dbReference type="NCBI Taxonomy" id="669202"/>
    <lineage>
        <taxon>Eukaryota</taxon>
        <taxon>Metazoa</taxon>
        <taxon>Cnidaria</taxon>
        <taxon>Myxozoa</taxon>
        <taxon>Myxosporea</taxon>
        <taxon>Bivalvulida</taxon>
        <taxon>Platysporina</taxon>
        <taxon>Myxobolidae</taxon>
        <taxon>Thelohanellus</taxon>
    </lineage>
</organism>
<evidence type="ECO:0000259" key="1">
    <source>
        <dbReference type="Pfam" id="PF00188"/>
    </source>
</evidence>
<dbReference type="InterPro" id="IPR035940">
    <property type="entry name" value="CAP_sf"/>
</dbReference>
<evidence type="ECO:0000313" key="2">
    <source>
        <dbReference type="EMBL" id="KII68054.1"/>
    </source>
</evidence>
<sequence>MGKNLWIFVVIYNPKGNIREEYSTNVLAPIPKHSEYEEEAEFGGSEFINAVLDHHNELRSKHDALPLEWAKVLATEARTWVEYLISKQTVMKNPNSKRGQIVDFEWGKIIL</sequence>
<dbReference type="Proteomes" id="UP000031668">
    <property type="component" value="Unassembled WGS sequence"/>
</dbReference>
<dbReference type="Pfam" id="PF00188">
    <property type="entry name" value="CAP"/>
    <property type="match status" value="1"/>
</dbReference>
<evidence type="ECO:0000313" key="3">
    <source>
        <dbReference type="Proteomes" id="UP000031668"/>
    </source>
</evidence>
<comment type="caution">
    <text evidence="2">The sequence shown here is derived from an EMBL/GenBank/DDBJ whole genome shotgun (WGS) entry which is preliminary data.</text>
</comment>
<dbReference type="Gene3D" id="3.40.33.10">
    <property type="entry name" value="CAP"/>
    <property type="match status" value="1"/>
</dbReference>
<name>A0A0C2IRJ1_THEKT</name>
<protein>
    <recommendedName>
        <fullName evidence="1">SCP domain-containing protein</fullName>
    </recommendedName>
</protein>
<proteinExistence type="predicted"/>
<dbReference type="AlphaFoldDB" id="A0A0C2IRJ1"/>
<dbReference type="SUPFAM" id="SSF55797">
    <property type="entry name" value="PR-1-like"/>
    <property type="match status" value="1"/>
</dbReference>
<dbReference type="OrthoDB" id="337038at2759"/>